<dbReference type="eggNOG" id="COG2331">
    <property type="taxonomic scope" value="Bacteria"/>
</dbReference>
<sequence length="81" mass="8905">MPTYQYRCKQCGHEMEAFQKMSDDALTTCPECKTEELERVISAEGGFVLKGSGFYNTDYKPKSSCEDSSSACASGKCPLAK</sequence>
<proteinExistence type="predicted"/>
<accession>B3EKJ9</accession>
<name>B3EKJ9_CHLPB</name>
<dbReference type="OrthoDB" id="9813321at2"/>
<protein>
    <submittedName>
        <fullName evidence="3">Regulatory protein, FmdB family</fullName>
    </submittedName>
</protein>
<dbReference type="PANTHER" id="PTHR34404">
    <property type="entry name" value="REGULATORY PROTEIN, FMDB FAMILY"/>
    <property type="match status" value="1"/>
</dbReference>
<evidence type="ECO:0000313" key="3">
    <source>
        <dbReference type="EMBL" id="ACE03177.1"/>
    </source>
</evidence>
<dbReference type="NCBIfam" id="TIGR02605">
    <property type="entry name" value="CxxC_CxxC_SSSS"/>
    <property type="match status" value="1"/>
</dbReference>
<evidence type="ECO:0000259" key="2">
    <source>
        <dbReference type="SMART" id="SM00834"/>
    </source>
</evidence>
<dbReference type="PANTHER" id="PTHR34404:SF2">
    <property type="entry name" value="CONSERVED SERINE RICH PROTEIN"/>
    <property type="match status" value="1"/>
</dbReference>
<feature type="domain" description="Putative regulatory protein FmdB zinc ribbon" evidence="2">
    <location>
        <begin position="1"/>
        <end position="42"/>
    </location>
</feature>
<dbReference type="Pfam" id="PF09723">
    <property type="entry name" value="Zn_ribbon_8"/>
    <property type="match status" value="1"/>
</dbReference>
<dbReference type="AlphaFoldDB" id="B3EKJ9"/>
<gene>
    <name evidence="3" type="ordered locus">Cphamn1_0204</name>
</gene>
<organism evidence="3">
    <name type="scientific">Chlorobium phaeobacteroides (strain BS1)</name>
    <dbReference type="NCBI Taxonomy" id="331678"/>
    <lineage>
        <taxon>Bacteria</taxon>
        <taxon>Pseudomonadati</taxon>
        <taxon>Chlorobiota</taxon>
        <taxon>Chlorobiia</taxon>
        <taxon>Chlorobiales</taxon>
        <taxon>Chlorobiaceae</taxon>
        <taxon>Chlorobium/Pelodictyon group</taxon>
        <taxon>Chlorobium</taxon>
    </lineage>
</organism>
<feature type="region of interest" description="Disordered" evidence="1">
    <location>
        <begin position="60"/>
        <end position="81"/>
    </location>
</feature>
<dbReference type="SMART" id="SM00834">
    <property type="entry name" value="CxxC_CXXC_SSSS"/>
    <property type="match status" value="1"/>
</dbReference>
<dbReference type="EMBL" id="CP001101">
    <property type="protein sequence ID" value="ACE03177.1"/>
    <property type="molecule type" value="Genomic_DNA"/>
</dbReference>
<dbReference type="HOGENOM" id="CLU_136025_3_1_10"/>
<dbReference type="KEGG" id="cpb:Cphamn1_0204"/>
<reference evidence="3" key="1">
    <citation type="submission" date="2008-06" db="EMBL/GenBank/DDBJ databases">
        <title>Complete sequence of Chlorobium phaeobacteroides BS1.</title>
        <authorList>
            <consortium name="US DOE Joint Genome Institute"/>
            <person name="Lucas S."/>
            <person name="Copeland A."/>
            <person name="Lapidus A."/>
            <person name="Glavina del Rio T."/>
            <person name="Dalin E."/>
            <person name="Tice H."/>
            <person name="Bruce D."/>
            <person name="Goodwin L."/>
            <person name="Pitluck S."/>
            <person name="Schmutz J."/>
            <person name="Larimer F."/>
            <person name="Land M."/>
            <person name="Hauser L."/>
            <person name="Kyrpides N."/>
            <person name="Ovchinnikova G."/>
            <person name="Li T."/>
            <person name="Liu Z."/>
            <person name="Zhao F."/>
            <person name="Overmann J."/>
            <person name="Bryant D.A."/>
            <person name="Richardson P."/>
        </authorList>
    </citation>
    <scope>NUCLEOTIDE SEQUENCE [LARGE SCALE GENOMIC DNA]</scope>
    <source>
        <strain evidence="3">BS1</strain>
    </source>
</reference>
<evidence type="ECO:0000256" key="1">
    <source>
        <dbReference type="SAM" id="MobiDB-lite"/>
    </source>
</evidence>
<dbReference type="InterPro" id="IPR013429">
    <property type="entry name" value="Regulatory_FmdB_Zinc_ribbon"/>
</dbReference>